<dbReference type="InterPro" id="IPR047647">
    <property type="entry name" value="ISAs1_transpos"/>
</dbReference>
<dbReference type="InterPro" id="IPR002559">
    <property type="entry name" value="Transposase_11"/>
</dbReference>
<dbReference type="AlphaFoldDB" id="A0A5M6HGS8"/>
<dbReference type="Pfam" id="PF13808">
    <property type="entry name" value="DDE_Tnp_1_assoc"/>
    <property type="match status" value="1"/>
</dbReference>
<dbReference type="GO" id="GO:0004803">
    <property type="term" value="F:transposase activity"/>
    <property type="evidence" value="ECO:0007669"/>
    <property type="project" value="InterPro"/>
</dbReference>
<dbReference type="PANTHER" id="PTHR30298:SF0">
    <property type="entry name" value="PROTEIN YBFL-RELATED"/>
    <property type="match status" value="1"/>
</dbReference>
<accession>A0A5M6HGS8</accession>
<evidence type="ECO:0000259" key="2">
    <source>
        <dbReference type="Pfam" id="PF01609"/>
    </source>
</evidence>
<dbReference type="InterPro" id="IPR032806">
    <property type="entry name" value="YbfD_N"/>
</dbReference>
<feature type="domain" description="Transposase IS4-like" evidence="2">
    <location>
        <begin position="104"/>
        <end position="332"/>
    </location>
</feature>
<dbReference type="Pfam" id="PF01609">
    <property type="entry name" value="DDE_Tnp_1"/>
    <property type="match status" value="1"/>
</dbReference>
<organism evidence="4 5">
    <name type="scientific">Blastochloris sulfoviridis</name>
    <dbReference type="NCBI Taxonomy" id="50712"/>
    <lineage>
        <taxon>Bacteria</taxon>
        <taxon>Pseudomonadati</taxon>
        <taxon>Pseudomonadota</taxon>
        <taxon>Alphaproteobacteria</taxon>
        <taxon>Hyphomicrobiales</taxon>
        <taxon>Blastochloridaceae</taxon>
        <taxon>Blastochloris</taxon>
    </lineage>
</organism>
<dbReference type="InterPro" id="IPR051698">
    <property type="entry name" value="Transposase_11-like"/>
</dbReference>
<feature type="region of interest" description="Disordered" evidence="1">
    <location>
        <begin position="220"/>
        <end position="244"/>
    </location>
</feature>
<feature type="compositionally biased region" description="Basic and acidic residues" evidence="1">
    <location>
        <begin position="226"/>
        <end position="238"/>
    </location>
</feature>
<evidence type="ECO:0000259" key="3">
    <source>
        <dbReference type="Pfam" id="PF13808"/>
    </source>
</evidence>
<proteinExistence type="predicted"/>
<reference evidence="4 5" key="1">
    <citation type="submission" date="2019-09" db="EMBL/GenBank/DDBJ databases">
        <title>Draft Whole-Genome sequence of Blastochloris sulfoviridis DSM 729.</title>
        <authorList>
            <person name="Meyer T.E."/>
            <person name="Kyndt J.A."/>
        </authorList>
    </citation>
    <scope>NUCLEOTIDE SEQUENCE [LARGE SCALE GENOMIC DNA]</scope>
    <source>
        <strain evidence="4 5">DSM 729</strain>
    </source>
</reference>
<dbReference type="PANTHER" id="PTHR30298">
    <property type="entry name" value="H REPEAT-ASSOCIATED PREDICTED TRANSPOSASE"/>
    <property type="match status" value="1"/>
</dbReference>
<comment type="caution">
    <text evidence="4">The sequence shown here is derived from an EMBL/GenBank/DDBJ whole genome shotgun (WGS) entry which is preliminary data.</text>
</comment>
<dbReference type="Proteomes" id="UP000323886">
    <property type="component" value="Unassembled WGS sequence"/>
</dbReference>
<dbReference type="NCBIfam" id="NF033564">
    <property type="entry name" value="transpos_ISAs1"/>
    <property type="match status" value="1"/>
</dbReference>
<dbReference type="EMBL" id="VWPL01000072">
    <property type="protein sequence ID" value="KAA5595073.1"/>
    <property type="molecule type" value="Genomic_DNA"/>
</dbReference>
<evidence type="ECO:0000256" key="1">
    <source>
        <dbReference type="SAM" id="MobiDB-lite"/>
    </source>
</evidence>
<evidence type="ECO:0000313" key="5">
    <source>
        <dbReference type="Proteomes" id="UP000323886"/>
    </source>
</evidence>
<dbReference type="GO" id="GO:0003677">
    <property type="term" value="F:DNA binding"/>
    <property type="evidence" value="ECO:0007669"/>
    <property type="project" value="InterPro"/>
</dbReference>
<dbReference type="OrthoDB" id="8001376at2"/>
<protein>
    <submittedName>
        <fullName evidence="4">ISAs1 family transposase</fullName>
    </submittedName>
</protein>
<name>A0A5M6HGS8_9HYPH</name>
<dbReference type="RefSeq" id="WP_150098949.1">
    <property type="nucleotide sequence ID" value="NZ_VWPL01000072.1"/>
</dbReference>
<feature type="domain" description="H repeat-associated protein N-terminal" evidence="3">
    <location>
        <begin position="6"/>
        <end position="90"/>
    </location>
</feature>
<evidence type="ECO:0000313" key="4">
    <source>
        <dbReference type="EMBL" id="KAA5595073.1"/>
    </source>
</evidence>
<keyword evidence="5" id="KW-1185">Reference proteome</keyword>
<sequence>MQALISIFRQVHDPRDINARHDCASMLFVALMATLCGAKNCVDIADFAAANERDLAEIIDLPHGAPSHDSFSRLFRLLDPEELADAFTAFAKTLREALGLGAAKGVIAIDGKRLRRGYERGRAFMPPLMIGVFDAETRLSIAARASADGNEVKATLEALKSLDLKGCVVTADALHCHPKMAEAVRARGGHYALKLKANNGPLHKLAVATFEAADARGGGAFAETSSKGHDRSERRRGDVAPTGKDANFPGLVAFGRIENERRKTGEAATTAVHYVALSKRLEPRRLIEVVRGHWSVENNLHWTLDVAFSEDDARSRKNHAPQNLSFIRRMALDILKAHPDKRSVSRKMNLALWSKEFFFELFAYMR</sequence>
<gene>
    <name evidence="4" type="ORF">F1193_16855</name>
</gene>
<dbReference type="GO" id="GO:0006313">
    <property type="term" value="P:DNA transposition"/>
    <property type="evidence" value="ECO:0007669"/>
    <property type="project" value="InterPro"/>
</dbReference>